<gene>
    <name evidence="1" type="ORF">AVL61_13505</name>
</gene>
<evidence type="ECO:0000313" key="2">
    <source>
        <dbReference type="Proteomes" id="UP000053512"/>
    </source>
</evidence>
<protein>
    <submittedName>
        <fullName evidence="1">Sucrase ferredoxin</fullName>
    </submittedName>
</protein>
<reference evidence="2" key="1">
    <citation type="submission" date="2015-12" db="EMBL/GenBank/DDBJ databases">
        <authorList>
            <person name="Nair G.R."/>
            <person name="Kaur G."/>
            <person name="Mayilraj S."/>
        </authorList>
    </citation>
    <scope>NUCLEOTIDE SEQUENCE [LARGE SCALE GENOMIC DNA]</scope>
    <source>
        <strain evidence="2">CD08_4</strain>
    </source>
</reference>
<dbReference type="AlphaFoldDB" id="A0A0W8I3U5"/>
<organism evidence="1 2">
    <name type="scientific">Kocuria rosea subsp. polaris</name>
    <dbReference type="NCBI Taxonomy" id="136273"/>
    <lineage>
        <taxon>Bacteria</taxon>
        <taxon>Bacillati</taxon>
        <taxon>Actinomycetota</taxon>
        <taxon>Actinomycetes</taxon>
        <taxon>Micrococcales</taxon>
        <taxon>Micrococcaceae</taxon>
        <taxon>Kocuria</taxon>
    </lineage>
</organism>
<proteinExistence type="predicted"/>
<dbReference type="SUPFAM" id="SSF52833">
    <property type="entry name" value="Thioredoxin-like"/>
    <property type="match status" value="1"/>
</dbReference>
<sequence length="299" mass="32736">MTAAERFFCAEAARVRGDPMAGTAPRGLAWVLIEHRGGWPVNGFDGLELEPETKARVFSAAQAAQARILLIRRHGRRRHEEGPTRWAVLRHDGSGASRQHWGTWRRDEDLTEIAAALDCPGETGGPPVLLVCAHSQHDPCCAVRGRPVGEALSERWPELVWECSHVGGDRFAANVVVVPDGVYYGGLDAESSVTTVEEHLADRISAEHLRGYTDLFPPQQAAVAAALERFGPAGRHDYTVAETLRDGDRWRIRLTGRPPRPDRIDVELQAGSAPPHQLTCRGAATSSARVYELTSIRAV</sequence>
<dbReference type="Gene3D" id="3.40.30.10">
    <property type="entry name" value="Glutaredoxin"/>
    <property type="match status" value="1"/>
</dbReference>
<dbReference type="InterPro" id="IPR036249">
    <property type="entry name" value="Thioredoxin-like_sf"/>
</dbReference>
<dbReference type="InterPro" id="IPR009737">
    <property type="entry name" value="Aim32/Apd1-like"/>
</dbReference>
<comment type="caution">
    <text evidence="1">The sequence shown here is derived from an EMBL/GenBank/DDBJ whole genome shotgun (WGS) entry which is preliminary data.</text>
</comment>
<accession>A0A0W8I3U5</accession>
<dbReference type="Proteomes" id="UP000053512">
    <property type="component" value="Unassembled WGS sequence"/>
</dbReference>
<evidence type="ECO:0000313" key="1">
    <source>
        <dbReference type="EMBL" id="KUG52573.1"/>
    </source>
</evidence>
<dbReference type="CDD" id="cd03062">
    <property type="entry name" value="TRX_Fd_Sucrase"/>
    <property type="match status" value="1"/>
</dbReference>
<dbReference type="EMBL" id="LQBK01000039">
    <property type="protein sequence ID" value="KUG52573.1"/>
    <property type="molecule type" value="Genomic_DNA"/>
</dbReference>
<dbReference type="Pfam" id="PF06999">
    <property type="entry name" value="Suc_Fer-like"/>
    <property type="match status" value="1"/>
</dbReference>
<dbReference type="STRING" id="136273.GY22_03945"/>
<name>A0A0W8I3U5_KOCRO</name>